<keyword evidence="3" id="KW-1185">Reference proteome</keyword>
<dbReference type="EMBL" id="WFKJ01000006">
    <property type="protein sequence ID" value="KAB7892311.1"/>
    <property type="molecule type" value="Genomic_DNA"/>
</dbReference>
<accession>A0A6L4WS35</accession>
<reference evidence="3 4" key="1">
    <citation type="submission" date="2019-10" db="EMBL/GenBank/DDBJ databases">
        <title>Poseidonibacter ostreae sp. nov., isolated from the gut of the Ostrea denselamellosa.</title>
        <authorList>
            <person name="Choi A."/>
        </authorList>
    </citation>
    <scope>NUCLEOTIDE SEQUENCE [LARGE SCALE GENOMIC DNA]</scope>
    <source>
        <strain evidence="1 4">SJOD-M-33</strain>
        <strain evidence="2 3">SJOD-M-5</strain>
    </source>
</reference>
<evidence type="ECO:0000313" key="2">
    <source>
        <dbReference type="EMBL" id="KAB7892311.1"/>
    </source>
</evidence>
<name>A0A6L4WS35_9BACT</name>
<protein>
    <submittedName>
        <fullName evidence="1">Uncharacterized protein</fullName>
    </submittedName>
</protein>
<gene>
    <name evidence="2" type="ORF">GBG18_03410</name>
    <name evidence="1" type="ORF">GBG19_08510</name>
</gene>
<dbReference type="Proteomes" id="UP000461010">
    <property type="component" value="Unassembled WGS sequence"/>
</dbReference>
<sequence>MSNKLEFTNYITSMSDWEFKVFDAFRPRIRFGTIKINSNTYNALQMFYNNPDDAVAQLLVSNEMFKWRPCGLDKFAKLVELSLDGRSDEIVAAIHKASTINKKAFRQEYPTVSNITPLSILETILFVDYSISLKIEPTDTVKAYDGLREHSDEF</sequence>
<evidence type="ECO:0000313" key="1">
    <source>
        <dbReference type="EMBL" id="KAB7888642.1"/>
    </source>
</evidence>
<evidence type="ECO:0000313" key="4">
    <source>
        <dbReference type="Proteomes" id="UP000472839"/>
    </source>
</evidence>
<dbReference type="AlphaFoldDB" id="A0A6L4WS35"/>
<proteinExistence type="predicted"/>
<comment type="caution">
    <text evidence="1">The sequence shown here is derived from an EMBL/GenBank/DDBJ whole genome shotgun (WGS) entry which is preliminary data.</text>
</comment>
<dbReference type="RefSeq" id="WP_152188417.1">
    <property type="nucleotide sequence ID" value="NZ_WFKI01000006.1"/>
</dbReference>
<dbReference type="EMBL" id="WFKK01000022">
    <property type="protein sequence ID" value="KAB7888642.1"/>
    <property type="molecule type" value="Genomic_DNA"/>
</dbReference>
<dbReference type="Proteomes" id="UP000472839">
    <property type="component" value="Unassembled WGS sequence"/>
</dbReference>
<organism evidence="1 4">
    <name type="scientific">Poseidonibacter ostreae</name>
    <dbReference type="NCBI Taxonomy" id="2654171"/>
    <lineage>
        <taxon>Bacteria</taxon>
        <taxon>Pseudomonadati</taxon>
        <taxon>Campylobacterota</taxon>
        <taxon>Epsilonproteobacteria</taxon>
        <taxon>Campylobacterales</taxon>
        <taxon>Arcobacteraceae</taxon>
        <taxon>Poseidonibacter</taxon>
    </lineage>
</organism>
<evidence type="ECO:0000313" key="3">
    <source>
        <dbReference type="Proteomes" id="UP000461010"/>
    </source>
</evidence>